<dbReference type="Proteomes" id="UP000285190">
    <property type="component" value="Unassembled WGS sequence"/>
</dbReference>
<dbReference type="PANTHER" id="PTHR30267">
    <property type="entry name" value="PROTEIN KINASE PRKA"/>
    <property type="match status" value="1"/>
</dbReference>
<sequence length="649" mass="74153">MTNQANLHQSDRKESFLKSLVDFTKNHHAVYWSGGLSSFLEEILPSDPQGVARSSHQYMWDMIRWMSSEDENGAFRCRLFDEELFGIDESIARVVDYFKAASAGSEVGRRLLLLLGPPSGGKSTLVILLKRGLEEYSFTDAGAIYAVKGCPVHESPLHLIPHSLRASFRETYGVEIKGEVCPHCRSRLESEYSGDFMKMPVERLFISEAGRVGIGTYAPHDPTTADLADLVGSVDLSKVAEYGDEGDPRAWSWSGAVYAASRGLLEMIEILKVKREFLYLLLTLTQEKNVKVSRFPLIYLDETILAHTNLAEFRRFLQESENEALLDRMVIIQVPYTLNYKDEARIYKKLISSAAPAFREVHLDPHTLHAAAVFAILTRLHESEEKEFELSKKVRLYGNEEVEGYAHADVERMKQKTPDEGLAGISPRFVINALSNAIIQSNVKSLTTMDVLLAIKDAIENDARIDPKKKRKWVDYLVLARKDFYNRWVKEDVHKALFVSFEQEAQDLLDKYLDEVEAMLDNRQIKDPITNEERKPDERFLRAVEEKIHISDSGKQSFRQEVVRKAMGAYKRGEKFTLDSHAQLHNAVQQYLFEQRRDVLRLVSSSTRPDEEVKQKISVVEKRLVDEYGYDSHSAREALNYVTTLMAQE</sequence>
<accession>A0A418X0N7</accession>
<dbReference type="SMART" id="SM00763">
    <property type="entry name" value="AAA_PrkA"/>
    <property type="match status" value="1"/>
</dbReference>
<dbReference type="GO" id="GO:0004672">
    <property type="term" value="F:protein kinase activity"/>
    <property type="evidence" value="ECO:0007669"/>
    <property type="project" value="TreeGrafter"/>
</dbReference>
<dbReference type="Pfam" id="PF06798">
    <property type="entry name" value="PrkA"/>
    <property type="match status" value="1"/>
</dbReference>
<dbReference type="PANTHER" id="PTHR30267:SF2">
    <property type="entry name" value="PROTEIN PRKA"/>
    <property type="match status" value="1"/>
</dbReference>
<evidence type="ECO:0000313" key="3">
    <source>
        <dbReference type="Proteomes" id="UP000285190"/>
    </source>
</evidence>
<dbReference type="InterPro" id="IPR027417">
    <property type="entry name" value="P-loop_NTPase"/>
</dbReference>
<dbReference type="InterPro" id="IPR010650">
    <property type="entry name" value="PrkA_C"/>
</dbReference>
<name>A0A418X0N7_9BURK</name>
<gene>
    <name evidence="2" type="ORF">D3870_08585</name>
</gene>
<dbReference type="SUPFAM" id="SSF52540">
    <property type="entry name" value="P-loop containing nucleoside triphosphate hydrolases"/>
    <property type="match status" value="1"/>
</dbReference>
<feature type="domain" description="PrkA AAA" evidence="1">
    <location>
        <begin position="37"/>
        <end position="387"/>
    </location>
</feature>
<comment type="caution">
    <text evidence="2">The sequence shown here is derived from an EMBL/GenBank/DDBJ whole genome shotgun (WGS) entry which is preliminary data.</text>
</comment>
<protein>
    <submittedName>
        <fullName evidence="2">Serine protein kinase</fullName>
    </submittedName>
</protein>
<evidence type="ECO:0000313" key="2">
    <source>
        <dbReference type="EMBL" id="RJG06058.1"/>
    </source>
</evidence>
<keyword evidence="2" id="KW-0808">Transferase</keyword>
<dbReference type="AlphaFoldDB" id="A0A418X0N7"/>
<reference evidence="2 3" key="1">
    <citation type="submission" date="2018-09" db="EMBL/GenBank/DDBJ databases">
        <authorList>
            <person name="Zhu H."/>
        </authorList>
    </citation>
    <scope>NUCLEOTIDE SEQUENCE [LARGE SCALE GENOMIC DNA]</scope>
    <source>
        <strain evidence="2 3">K2R10-39</strain>
    </source>
</reference>
<dbReference type="InterPro" id="IPR013153">
    <property type="entry name" value="Prk_AAA"/>
</dbReference>
<keyword evidence="2" id="KW-0418">Kinase</keyword>
<evidence type="ECO:0000259" key="1">
    <source>
        <dbReference type="SMART" id="SM00763"/>
    </source>
</evidence>
<dbReference type="Pfam" id="PF08298">
    <property type="entry name" value="AAA_PrkA"/>
    <property type="match status" value="1"/>
</dbReference>
<dbReference type="Gene3D" id="3.40.50.300">
    <property type="entry name" value="P-loop containing nucleotide triphosphate hydrolases"/>
    <property type="match status" value="1"/>
</dbReference>
<proteinExistence type="predicted"/>
<organism evidence="2 3">
    <name type="scientific">Noviherbaspirillum cavernae</name>
    <dbReference type="NCBI Taxonomy" id="2320862"/>
    <lineage>
        <taxon>Bacteria</taxon>
        <taxon>Pseudomonadati</taxon>
        <taxon>Pseudomonadota</taxon>
        <taxon>Betaproteobacteria</taxon>
        <taxon>Burkholderiales</taxon>
        <taxon>Oxalobacteraceae</taxon>
        <taxon>Noviherbaspirillum</taxon>
    </lineage>
</organism>
<dbReference type="OrthoDB" id="9761914at2"/>
<keyword evidence="3" id="KW-1185">Reference proteome</keyword>
<dbReference type="RefSeq" id="WP_119738292.1">
    <property type="nucleotide sequence ID" value="NZ_QYUN01000002.1"/>
</dbReference>
<dbReference type="EMBL" id="QYUN01000002">
    <property type="protein sequence ID" value="RJG06058.1"/>
    <property type="molecule type" value="Genomic_DNA"/>
</dbReference>